<feature type="non-terminal residue" evidence="2">
    <location>
        <position position="895"/>
    </location>
</feature>
<feature type="compositionally biased region" description="Low complexity" evidence="1">
    <location>
        <begin position="355"/>
        <end position="373"/>
    </location>
</feature>
<dbReference type="PANTHER" id="PTHR31579:SF1">
    <property type="entry name" value="OS03G0796600 PROTEIN"/>
    <property type="match status" value="1"/>
</dbReference>
<accession>A0ABQ5RVV2</accession>
<evidence type="ECO:0000256" key="1">
    <source>
        <dbReference type="SAM" id="MobiDB-lite"/>
    </source>
</evidence>
<comment type="caution">
    <text evidence="2">The sequence shown here is derived from an EMBL/GenBank/DDBJ whole genome shotgun (WGS) entry which is preliminary data.</text>
</comment>
<feature type="compositionally biased region" description="Polar residues" evidence="1">
    <location>
        <begin position="572"/>
        <end position="589"/>
    </location>
</feature>
<reference evidence="2 3" key="1">
    <citation type="journal article" date="2023" name="IScience">
        <title>Expanded male sex-determining region conserved during the evolution of homothallism in the green alga Volvox.</title>
        <authorList>
            <person name="Yamamoto K."/>
            <person name="Matsuzaki R."/>
            <person name="Mahakham W."/>
            <person name="Heman W."/>
            <person name="Sekimoto H."/>
            <person name="Kawachi M."/>
            <person name="Minakuchi Y."/>
            <person name="Toyoda A."/>
            <person name="Nozaki H."/>
        </authorList>
    </citation>
    <scope>NUCLEOTIDE SEQUENCE [LARGE SCALE GENOMIC DNA]</scope>
    <source>
        <strain evidence="2 3">NIES-4468</strain>
    </source>
</reference>
<feature type="region of interest" description="Disordered" evidence="1">
    <location>
        <begin position="219"/>
        <end position="252"/>
    </location>
</feature>
<feature type="region of interest" description="Disordered" evidence="1">
    <location>
        <begin position="657"/>
        <end position="678"/>
    </location>
</feature>
<feature type="compositionally biased region" description="Low complexity" evidence="1">
    <location>
        <begin position="234"/>
        <end position="251"/>
    </location>
</feature>
<gene>
    <name evidence="2" type="ORF">VaNZ11_004226</name>
</gene>
<dbReference type="Proteomes" id="UP001165090">
    <property type="component" value="Unassembled WGS sequence"/>
</dbReference>
<proteinExistence type="predicted"/>
<feature type="region of interest" description="Disordered" evidence="1">
    <location>
        <begin position="336"/>
        <end position="374"/>
    </location>
</feature>
<evidence type="ECO:0000313" key="2">
    <source>
        <dbReference type="EMBL" id="GLI61758.1"/>
    </source>
</evidence>
<keyword evidence="3" id="KW-1185">Reference proteome</keyword>
<dbReference type="EMBL" id="BSDZ01000011">
    <property type="protein sequence ID" value="GLI61758.1"/>
    <property type="molecule type" value="Genomic_DNA"/>
</dbReference>
<protein>
    <submittedName>
        <fullName evidence="2">Uncharacterized protein</fullName>
    </submittedName>
</protein>
<evidence type="ECO:0000313" key="3">
    <source>
        <dbReference type="Proteomes" id="UP001165090"/>
    </source>
</evidence>
<dbReference type="Pfam" id="PF04720">
    <property type="entry name" value="PDDEXK_6"/>
    <property type="match status" value="1"/>
</dbReference>
<name>A0ABQ5RVV2_9CHLO</name>
<sequence length="895" mass="93262">MASVNRRASSLPARAAGIATGSQNDLVLMQSEFEAKVASSPLQEPRSPPVVATFSPVFDLELGGSCASTPQDRRCRGSRTPQDGVSRRCVADAVGPISLRMFPPATPEAEAIKKVSNRLSQMKAASPAVAGLRGSTGLDRSVSDLQVMWARGKAGGAAASANSGTVLLTPSGERLAELCKPTCDLEQELAQQLRAFRASRITCEPPPYSADLIPARPSSFLGASSSPPEQHPRSMGPYSAGAGSPAGPTPGEIEALASELQSAGFLVQILDGTRLSKDARSCLRTLKHRFLVCLGRVISPVSQVVRRRSISRQDYVCRAPALRSLGLTDAAVNGSSDASGGGCGDGDCGQELEEQQQQSEQEPQSQSQSQLQGGREELLNEPVVVEVRFREQFLIANPTQAYQLLLLALPVVFVGPLRRLDAVVDLMAAEVAAVFKEAKRPLPPWRTKGAMLSKWAPAQLGELGRLMRCAVLPQPHQLFQCQPLDKPVKGEKSSGSAIGVHDRSTAQHAVVAAAAAVAMARDPLSEPLDPWPRLGRSTADGIAMVATAAAGTVVAAAGRDDVTDDESGVAHRSNSAPPRTVAGSRSSVNGPCDGGDGGGAVTADDNGVLTQSESGLKVINLDSLDQLMQKTLASISQVEPEVAAVVVAGRNARPLATAKQKNAMRETPFASPPTEPATDANPQFAAELSFPILPAISPMPDAGPVLTVIRPTGRDGQEAMAVANVVPSQPSPPLLSGAGGAASTAAPPPPPVVPTFQPYRGLSALSPFACVSVPEQYECEHDGQDSPDVESYDCGSGGVKPAPWSARLSNVTGSGDYSSIAYTQPEFTFKHSAFKFADPTRGVNGEDLDLGRRNVPGGSELRQGPCLTLATPTRPPLLFTATDSSAGAIAAAAPH</sequence>
<feature type="region of interest" description="Disordered" evidence="1">
    <location>
        <begin position="561"/>
        <end position="597"/>
    </location>
</feature>
<dbReference type="InterPro" id="IPR006502">
    <property type="entry name" value="PDDEXK-like"/>
</dbReference>
<dbReference type="PANTHER" id="PTHR31579">
    <property type="entry name" value="OS03G0796600 PROTEIN"/>
    <property type="match status" value="1"/>
</dbReference>
<organism evidence="2 3">
    <name type="scientific">Volvox africanus</name>
    <dbReference type="NCBI Taxonomy" id="51714"/>
    <lineage>
        <taxon>Eukaryota</taxon>
        <taxon>Viridiplantae</taxon>
        <taxon>Chlorophyta</taxon>
        <taxon>core chlorophytes</taxon>
        <taxon>Chlorophyceae</taxon>
        <taxon>CS clade</taxon>
        <taxon>Chlamydomonadales</taxon>
        <taxon>Volvocaceae</taxon>
        <taxon>Volvox</taxon>
    </lineage>
</organism>